<sequence length="330" mass="36032">MKKALYAVIVLFLSVLAFPALAQEGTTTYQVLKLPASAHAAALGGENISAIDDSPAAGWSNPALFANVSDKSLGLDFMTFNSGSLYLGAQYVQAFGERHTAAAGLSILNYGKMDETDETGQRIGSFSPKDMMLSLAYSYLLSERWTGGASLHFINRNYAGYTSFAMGVDLGLNYFNEETDFSFSIALRNIGMEVKSFYETSRDKLPFDMQLGLTKGLAHFPARLNFTLTDLTHWKSSDFYLPPGKTSLSATQKLLNHVVVGVDILPTDNTYIALGYNFRRGYELKVGDAQKLAGFTLGAGLQLKRFKFGASYAKYRVGAGSLLFNLAYTL</sequence>
<dbReference type="RefSeq" id="WP_303763296.1">
    <property type="nucleotide sequence ID" value="NZ_JABZGR010000006.1"/>
</dbReference>
<protein>
    <submittedName>
        <fullName evidence="2">Type IX secretion system protein PorQ</fullName>
    </submittedName>
</protein>
<proteinExistence type="predicted"/>
<feature type="chain" id="PRO_5037365195" evidence="1">
    <location>
        <begin position="23"/>
        <end position="330"/>
    </location>
</feature>
<evidence type="ECO:0000313" key="3">
    <source>
        <dbReference type="Proteomes" id="UP000704068"/>
    </source>
</evidence>
<comment type="caution">
    <text evidence="2">The sequence shown here is derived from an EMBL/GenBank/DDBJ whole genome shotgun (WGS) entry which is preliminary data.</text>
</comment>
<dbReference type="NCBIfam" id="NF033709">
    <property type="entry name" value="PorV_fam"/>
    <property type="match status" value="1"/>
</dbReference>
<organism evidence="2 3">
    <name type="scientific">Alloprevotella tannerae</name>
    <dbReference type="NCBI Taxonomy" id="76122"/>
    <lineage>
        <taxon>Bacteria</taxon>
        <taxon>Pseudomonadati</taxon>
        <taxon>Bacteroidota</taxon>
        <taxon>Bacteroidia</taxon>
        <taxon>Bacteroidales</taxon>
        <taxon>Prevotellaceae</taxon>
        <taxon>Alloprevotella</taxon>
    </lineage>
</organism>
<feature type="signal peptide" evidence="1">
    <location>
        <begin position="1"/>
        <end position="22"/>
    </location>
</feature>
<dbReference type="Proteomes" id="UP000704068">
    <property type="component" value="Unassembled WGS sequence"/>
</dbReference>
<accession>A0A929RVM8</accession>
<dbReference type="EMBL" id="JABZGR010000006">
    <property type="protein sequence ID" value="MBF0970080.1"/>
    <property type="molecule type" value="Genomic_DNA"/>
</dbReference>
<evidence type="ECO:0000313" key="2">
    <source>
        <dbReference type="EMBL" id="MBF0970080.1"/>
    </source>
</evidence>
<keyword evidence="1" id="KW-0732">Signal</keyword>
<dbReference type="AlphaFoldDB" id="A0A929RVM8"/>
<evidence type="ECO:0000256" key="1">
    <source>
        <dbReference type="SAM" id="SignalP"/>
    </source>
</evidence>
<dbReference type="NCBIfam" id="NF033711">
    <property type="entry name" value="T9SS_PorQ"/>
    <property type="match status" value="1"/>
</dbReference>
<reference evidence="2" key="1">
    <citation type="submission" date="2020-04" db="EMBL/GenBank/DDBJ databases">
        <title>Deep metagenomics examines the oral microbiome during advanced dental caries in children, revealing novel taxa and co-occurrences with host molecules.</title>
        <authorList>
            <person name="Baker J.L."/>
            <person name="Morton J.T."/>
            <person name="Dinis M."/>
            <person name="Alvarez R."/>
            <person name="Tran N.C."/>
            <person name="Knight R."/>
            <person name="Edlund A."/>
        </authorList>
    </citation>
    <scope>NUCLEOTIDE SEQUENCE</scope>
    <source>
        <strain evidence="2">JCVI_34_bin.1</strain>
    </source>
</reference>
<name>A0A929RVM8_9BACT</name>
<gene>
    <name evidence="2" type="primary">porQ</name>
    <name evidence="2" type="ORF">HXK21_03425</name>
</gene>